<dbReference type="RefSeq" id="WP_210654651.1">
    <property type="nucleotide sequence ID" value="NZ_JAGKQQ010000001.1"/>
</dbReference>
<dbReference type="EMBL" id="JAGKQQ010000001">
    <property type="protein sequence ID" value="MBP3956484.1"/>
    <property type="molecule type" value="Genomic_DNA"/>
</dbReference>
<sequence length="115" mass="12780">MELFAQGLVLVIVGAVVWGLWRAGQPAPYFAVRITRGEARSATGTVTAPFLQRVQEVASEHRIATGTVWAVVRQGGRISLKFSRHFPPPACQQLRNWWGASGWKAGIRRNKCPRK</sequence>
<accession>A0ABS5BRX2</accession>
<dbReference type="Pfam" id="PF12321">
    <property type="entry name" value="DUF3634"/>
    <property type="match status" value="1"/>
</dbReference>
<dbReference type="Proteomes" id="UP000676565">
    <property type="component" value="Unassembled WGS sequence"/>
</dbReference>
<reference evidence="1 2" key="1">
    <citation type="submission" date="2021-04" db="EMBL/GenBank/DDBJ databases">
        <authorList>
            <person name="Ivanova A."/>
        </authorList>
    </citation>
    <scope>NUCLEOTIDE SEQUENCE [LARGE SCALE GENOMIC DNA]</scope>
    <source>
        <strain evidence="1 2">G18</strain>
    </source>
</reference>
<comment type="caution">
    <text evidence="1">The sequence shown here is derived from an EMBL/GenBank/DDBJ whole genome shotgun (WGS) entry which is preliminary data.</text>
</comment>
<evidence type="ECO:0000313" key="1">
    <source>
        <dbReference type="EMBL" id="MBP3956484.1"/>
    </source>
</evidence>
<proteinExistence type="predicted"/>
<organism evidence="1 2">
    <name type="scientific">Gemmata palustris</name>
    <dbReference type="NCBI Taxonomy" id="2822762"/>
    <lineage>
        <taxon>Bacteria</taxon>
        <taxon>Pseudomonadati</taxon>
        <taxon>Planctomycetota</taxon>
        <taxon>Planctomycetia</taxon>
        <taxon>Gemmatales</taxon>
        <taxon>Gemmataceae</taxon>
        <taxon>Gemmata</taxon>
    </lineage>
</organism>
<protein>
    <submittedName>
        <fullName evidence="1">DUF3634 family protein</fullName>
    </submittedName>
</protein>
<keyword evidence="2" id="KW-1185">Reference proteome</keyword>
<dbReference type="InterPro" id="IPR022090">
    <property type="entry name" value="DUF3634"/>
</dbReference>
<evidence type="ECO:0000313" key="2">
    <source>
        <dbReference type="Proteomes" id="UP000676565"/>
    </source>
</evidence>
<gene>
    <name evidence="1" type="ORF">J8F10_14480</name>
</gene>
<name>A0ABS5BRX2_9BACT</name>